<sequence length="172" mass="20177">MFAQISHVVRSKESYTQDVFAYQGVRAIQIDEANSEGNEDNVFIFSKIEKNANPDKMYFQRFTKVNSKWILKSSVEINHNGIISAWGSRKGFVDYDKDKSVDAFFIYALYDTNFREQSVHLIFSKKDQLYTIESKVSDDFKKDKFSDNFKSLDAVSKKELLEYWNKLDKIDK</sequence>
<protein>
    <submittedName>
        <fullName evidence="1">Uncharacterized protein</fullName>
    </submittedName>
</protein>
<proteinExistence type="predicted"/>
<evidence type="ECO:0000313" key="2">
    <source>
        <dbReference type="Proteomes" id="UP000198345"/>
    </source>
</evidence>
<reference evidence="1 2" key="1">
    <citation type="submission" date="2016-11" db="EMBL/GenBank/DDBJ databases">
        <title>Whole genomes of Flavobacteriaceae.</title>
        <authorList>
            <person name="Stine C."/>
            <person name="Li C."/>
            <person name="Tadesse D."/>
        </authorList>
    </citation>
    <scope>NUCLEOTIDE SEQUENCE [LARGE SCALE GENOMIC DNA]</scope>
    <source>
        <strain evidence="1 2">DSM 18292</strain>
    </source>
</reference>
<evidence type="ECO:0000313" key="1">
    <source>
        <dbReference type="EMBL" id="OXA92924.1"/>
    </source>
</evidence>
<keyword evidence="2" id="KW-1185">Reference proteome</keyword>
<comment type="caution">
    <text evidence="1">The sequence shown here is derived from an EMBL/GenBank/DDBJ whole genome shotgun (WGS) entry which is preliminary data.</text>
</comment>
<organism evidence="1 2">
    <name type="scientific">Flavobacterium hercynium</name>
    <dbReference type="NCBI Taxonomy" id="387094"/>
    <lineage>
        <taxon>Bacteria</taxon>
        <taxon>Pseudomonadati</taxon>
        <taxon>Bacteroidota</taxon>
        <taxon>Flavobacteriia</taxon>
        <taxon>Flavobacteriales</taxon>
        <taxon>Flavobacteriaceae</taxon>
        <taxon>Flavobacterium</taxon>
    </lineage>
</organism>
<name>A0A226HFN6_9FLAO</name>
<gene>
    <name evidence="1" type="ORF">B0A66_09145</name>
</gene>
<accession>A0A226HFN6</accession>
<dbReference type="EMBL" id="MUGW01000017">
    <property type="protein sequence ID" value="OXA92924.1"/>
    <property type="molecule type" value="Genomic_DNA"/>
</dbReference>
<dbReference type="Proteomes" id="UP000198345">
    <property type="component" value="Unassembled WGS sequence"/>
</dbReference>
<dbReference type="AlphaFoldDB" id="A0A226HFN6"/>